<evidence type="ECO:0000259" key="1">
    <source>
        <dbReference type="Pfam" id="PF00534"/>
    </source>
</evidence>
<dbReference type="PANTHER" id="PTHR45947:SF3">
    <property type="entry name" value="SULFOQUINOVOSYL TRANSFERASE SQD2"/>
    <property type="match status" value="1"/>
</dbReference>
<dbReference type="SUPFAM" id="SSF53756">
    <property type="entry name" value="UDP-Glycosyltransferase/glycogen phosphorylase"/>
    <property type="match status" value="1"/>
</dbReference>
<reference evidence="2 3" key="1">
    <citation type="submission" date="2015-05" db="EMBL/GenBank/DDBJ databases">
        <title>Complete genome of Marinobacter psychrophilus strain 20041T isolated from sea-ice of the Canadian Basin.</title>
        <authorList>
            <person name="Song L."/>
            <person name="Ren L."/>
            <person name="Yu Y."/>
            <person name="Wang X."/>
        </authorList>
    </citation>
    <scope>NUCLEOTIDE SEQUENCE [LARGE SCALE GENOMIC DNA]</scope>
    <source>
        <strain evidence="2 3">20041</strain>
    </source>
</reference>
<sequence>MPSQKKVMLCIGRLEKIKGFDLAIKTIGCLSDEYHLVIVGEGSQKSYLKNLATDMNVDYKVQFERFTKKPEDYYQASDYFLMTSTYEPLGQVILEALASGINVVAPKSTDSIKTATSEIAERLNAPILLCETYDPIALAQLIEINSDSPGPNFSKCQLSWMSLYDDLKRNL</sequence>
<evidence type="ECO:0000313" key="3">
    <source>
        <dbReference type="Proteomes" id="UP000036406"/>
    </source>
</evidence>
<name>A0A0H4IDB1_9GAMM</name>
<dbReference type="Gene3D" id="3.40.50.2000">
    <property type="entry name" value="Glycogen Phosphorylase B"/>
    <property type="match status" value="1"/>
</dbReference>
<protein>
    <recommendedName>
        <fullName evidence="1">Glycosyl transferase family 1 domain-containing protein</fullName>
    </recommendedName>
</protein>
<accession>A0A0H4IDB1</accession>
<feature type="domain" description="Glycosyl transferase family 1" evidence="1">
    <location>
        <begin position="3"/>
        <end position="142"/>
    </location>
</feature>
<organism evidence="2 3">
    <name type="scientific">Marinobacter psychrophilus</name>
    <dbReference type="NCBI Taxonomy" id="330734"/>
    <lineage>
        <taxon>Bacteria</taxon>
        <taxon>Pseudomonadati</taxon>
        <taxon>Pseudomonadota</taxon>
        <taxon>Gammaproteobacteria</taxon>
        <taxon>Pseudomonadales</taxon>
        <taxon>Marinobacteraceae</taxon>
        <taxon>Marinobacter</taxon>
    </lineage>
</organism>
<dbReference type="InterPro" id="IPR050194">
    <property type="entry name" value="Glycosyltransferase_grp1"/>
</dbReference>
<dbReference type="PANTHER" id="PTHR45947">
    <property type="entry name" value="SULFOQUINOVOSYL TRANSFERASE SQD2"/>
    <property type="match status" value="1"/>
</dbReference>
<dbReference type="PATRIC" id="fig|330734.3.peg.2460"/>
<gene>
    <name evidence="2" type="ORF">ABA45_11750</name>
</gene>
<dbReference type="Proteomes" id="UP000036406">
    <property type="component" value="Chromosome"/>
</dbReference>
<dbReference type="EMBL" id="CP011494">
    <property type="protein sequence ID" value="AKO52992.1"/>
    <property type="molecule type" value="Genomic_DNA"/>
</dbReference>
<dbReference type="Pfam" id="PF00534">
    <property type="entry name" value="Glycos_transf_1"/>
    <property type="match status" value="1"/>
</dbReference>
<dbReference type="InterPro" id="IPR001296">
    <property type="entry name" value="Glyco_trans_1"/>
</dbReference>
<proteinExistence type="predicted"/>
<dbReference type="AlphaFoldDB" id="A0A0H4IDB1"/>
<evidence type="ECO:0000313" key="2">
    <source>
        <dbReference type="EMBL" id="AKO52992.1"/>
    </source>
</evidence>
<dbReference type="KEGG" id="mpq:ABA45_11750"/>
<dbReference type="STRING" id="330734.ABA45_11750"/>
<keyword evidence="3" id="KW-1185">Reference proteome</keyword>
<dbReference type="GO" id="GO:0016757">
    <property type="term" value="F:glycosyltransferase activity"/>
    <property type="evidence" value="ECO:0007669"/>
    <property type="project" value="InterPro"/>
</dbReference>